<reference evidence="3" key="1">
    <citation type="submission" date="2016-02" db="EMBL/GenBank/DDBJ databases">
        <title>Draft genome sequence of Microdochium bolleyi, a fungal endophyte of beachgrass.</title>
        <authorList>
            <consortium name="DOE Joint Genome Institute"/>
            <person name="David A.S."/>
            <person name="May G."/>
            <person name="Haridas S."/>
            <person name="Lim J."/>
            <person name="Wang M."/>
            <person name="Labutti K."/>
            <person name="Lipzen A."/>
            <person name="Barry K."/>
            <person name="Grigoriev I.V."/>
        </authorList>
    </citation>
    <scope>NUCLEOTIDE SEQUENCE [LARGE SCALE GENOMIC DNA]</scope>
    <source>
        <strain evidence="3">J235TASD1</strain>
    </source>
</reference>
<dbReference type="OrthoDB" id="10071592at2759"/>
<proteinExistence type="predicted"/>
<protein>
    <recommendedName>
        <fullName evidence="4">Chromo domain-containing protein</fullName>
    </recommendedName>
</protein>
<evidence type="ECO:0000313" key="2">
    <source>
        <dbReference type="EMBL" id="KXJ84863.1"/>
    </source>
</evidence>
<dbReference type="InParanoid" id="A0A136IIT7"/>
<keyword evidence="3" id="KW-1185">Reference proteome</keyword>
<evidence type="ECO:0000256" key="1">
    <source>
        <dbReference type="SAM" id="MobiDB-lite"/>
    </source>
</evidence>
<organism evidence="2 3">
    <name type="scientific">Microdochium bolleyi</name>
    <dbReference type="NCBI Taxonomy" id="196109"/>
    <lineage>
        <taxon>Eukaryota</taxon>
        <taxon>Fungi</taxon>
        <taxon>Dikarya</taxon>
        <taxon>Ascomycota</taxon>
        <taxon>Pezizomycotina</taxon>
        <taxon>Sordariomycetes</taxon>
        <taxon>Xylariomycetidae</taxon>
        <taxon>Xylariales</taxon>
        <taxon>Microdochiaceae</taxon>
        <taxon>Microdochium</taxon>
    </lineage>
</organism>
<feature type="region of interest" description="Disordered" evidence="1">
    <location>
        <begin position="1"/>
        <end position="29"/>
    </location>
</feature>
<gene>
    <name evidence="2" type="ORF">Micbo1qcDRAFT_181301</name>
</gene>
<accession>A0A136IIT7</accession>
<dbReference type="Proteomes" id="UP000070501">
    <property type="component" value="Unassembled WGS sequence"/>
</dbReference>
<evidence type="ECO:0008006" key="4">
    <source>
        <dbReference type="Google" id="ProtNLM"/>
    </source>
</evidence>
<dbReference type="Gene3D" id="2.40.50.40">
    <property type="match status" value="1"/>
</dbReference>
<evidence type="ECO:0000313" key="3">
    <source>
        <dbReference type="Proteomes" id="UP000070501"/>
    </source>
</evidence>
<sequence>MDISDGDSLISDEEVPSSQVSVTVRKTRRVPSPKVHSHEVFPVKALLEKRRGKYLVSWESGGTTWEPKSYVNSNLAKAFEAHHTGPVRPVAIAAFYALIWLLGKSVTTYGTSSDTREFLQ</sequence>
<name>A0A136IIT7_9PEZI</name>
<dbReference type="EMBL" id="KQ964318">
    <property type="protein sequence ID" value="KXJ84863.1"/>
    <property type="molecule type" value="Genomic_DNA"/>
</dbReference>
<dbReference type="AlphaFoldDB" id="A0A136IIT7"/>